<protein>
    <submittedName>
        <fullName evidence="1">Uncharacterized protein</fullName>
    </submittedName>
</protein>
<accession>A0A381NVY2</accession>
<name>A0A381NVY2_9ZZZZ</name>
<organism evidence="1">
    <name type="scientific">marine metagenome</name>
    <dbReference type="NCBI Taxonomy" id="408172"/>
    <lineage>
        <taxon>unclassified sequences</taxon>
        <taxon>metagenomes</taxon>
        <taxon>ecological metagenomes</taxon>
    </lineage>
</organism>
<dbReference type="AlphaFoldDB" id="A0A381NVY2"/>
<evidence type="ECO:0000313" key="1">
    <source>
        <dbReference type="EMBL" id="SUZ58786.1"/>
    </source>
</evidence>
<gene>
    <name evidence="1" type="ORF">METZ01_LOCUS11640</name>
</gene>
<reference evidence="1" key="1">
    <citation type="submission" date="2018-05" db="EMBL/GenBank/DDBJ databases">
        <authorList>
            <person name="Lanie J.A."/>
            <person name="Ng W.-L."/>
            <person name="Kazmierczak K.M."/>
            <person name="Andrzejewski T.M."/>
            <person name="Davidsen T.M."/>
            <person name="Wayne K.J."/>
            <person name="Tettelin H."/>
            <person name="Glass J.I."/>
            <person name="Rusch D."/>
            <person name="Podicherti R."/>
            <person name="Tsui H.-C.T."/>
            <person name="Winkler M.E."/>
        </authorList>
    </citation>
    <scope>NUCLEOTIDE SEQUENCE</scope>
</reference>
<sequence length="28" mass="3170">MLQIGGSDDYGQYKFVPDFTSILIFVQS</sequence>
<proteinExistence type="predicted"/>
<dbReference type="EMBL" id="UINC01000641">
    <property type="protein sequence ID" value="SUZ58786.1"/>
    <property type="molecule type" value="Genomic_DNA"/>
</dbReference>